<reference evidence="1" key="1">
    <citation type="submission" date="2022-04" db="EMBL/GenBank/DDBJ databases">
        <title>Genome of the entomopathogenic fungus Entomophthora muscae.</title>
        <authorList>
            <person name="Elya C."/>
            <person name="Lovett B.R."/>
            <person name="Lee E."/>
            <person name="Macias A.M."/>
            <person name="Hajek A.E."/>
            <person name="De Bivort B.L."/>
            <person name="Kasson M.T."/>
            <person name="De Fine Licht H.H."/>
            <person name="Stajich J.E."/>
        </authorList>
    </citation>
    <scope>NUCLEOTIDE SEQUENCE</scope>
    <source>
        <strain evidence="1">Berkeley</strain>
    </source>
</reference>
<accession>A0ACC2UB01</accession>
<gene>
    <name evidence="1" type="primary">KEX1_3</name>
    <name evidence="1" type="ORF">DSO57_1033072</name>
</gene>
<organism evidence="1 2">
    <name type="scientific">Entomophthora muscae</name>
    <dbReference type="NCBI Taxonomy" id="34485"/>
    <lineage>
        <taxon>Eukaryota</taxon>
        <taxon>Fungi</taxon>
        <taxon>Fungi incertae sedis</taxon>
        <taxon>Zoopagomycota</taxon>
        <taxon>Entomophthoromycotina</taxon>
        <taxon>Entomophthoromycetes</taxon>
        <taxon>Entomophthorales</taxon>
        <taxon>Entomophthoraceae</taxon>
        <taxon>Entomophthora</taxon>
    </lineage>
</organism>
<evidence type="ECO:0000313" key="2">
    <source>
        <dbReference type="Proteomes" id="UP001165960"/>
    </source>
</evidence>
<keyword evidence="1" id="KW-0378">Hydrolase</keyword>
<comment type="caution">
    <text evidence="1">The sequence shown here is derived from an EMBL/GenBank/DDBJ whole genome shotgun (WGS) entry which is preliminary data.</text>
</comment>
<keyword evidence="1" id="KW-0645">Protease</keyword>
<name>A0ACC2UB01_9FUNG</name>
<dbReference type="EC" id="3.4.16.6" evidence="1"/>
<protein>
    <submittedName>
        <fullName evidence="1">Cell death protease</fullName>
        <ecNumber evidence="1">3.4.16.6</ecNumber>
    </submittedName>
</protein>
<dbReference type="EMBL" id="QTSX02000966">
    <property type="protein sequence ID" value="KAJ9083597.1"/>
    <property type="molecule type" value="Genomic_DNA"/>
</dbReference>
<evidence type="ECO:0000313" key="1">
    <source>
        <dbReference type="EMBL" id="KAJ9083597.1"/>
    </source>
</evidence>
<keyword evidence="2" id="KW-1185">Reference proteome</keyword>
<sequence length="441" mass="49060">MFAEFLAEFFDLFPEYAHDEVYIGGESFAGVWIPAFANKIMHQSSATKVNFKGLAIGSGWIDPKNQYPSLLPLIETQQLLKGDKLEKFRSLFNKCLVAIESSENYMQECEDMSQRINSISKETDNQGKETCINQYDFRLRDEYPKCGMGWPPNVDGFHKYMGSKEVAAALHAKLPDDAWGECNPKVPELLSTTNVTTVELFPGLLENLSILLFVGDKDLMVNSIGMGYLVRNFTASESKRAPRLRVSDPEEGIWYGWGNSPKSQSEAGLIARWGRLSHATIYNASHMASYDKPSEVAGLLRWFIDGQPSTPIIPNQYKAPGFYLHSPKKTEESLSQNDTNPTQEAVNLPNATSETTNPSPSPAVLGFSFVATLGVLICLAASLLRSRIRRPFNPDAQELLTTDDTELAATHFNALPSGNEGDDYNFEFRDSDEETPVLPAL</sequence>
<proteinExistence type="predicted"/>
<dbReference type="Proteomes" id="UP001165960">
    <property type="component" value="Unassembled WGS sequence"/>
</dbReference>
<keyword evidence="1" id="KW-0121">Carboxypeptidase</keyword>